<gene>
    <name evidence="1" type="ORF">ACFPFU_19910</name>
</gene>
<organism evidence="1 2">
    <name type="scientific">Negadavirga shengliensis</name>
    <dbReference type="NCBI Taxonomy" id="1389218"/>
    <lineage>
        <taxon>Bacteria</taxon>
        <taxon>Pseudomonadati</taxon>
        <taxon>Bacteroidota</taxon>
        <taxon>Cytophagia</taxon>
        <taxon>Cytophagales</taxon>
        <taxon>Cyclobacteriaceae</taxon>
        <taxon>Negadavirga</taxon>
    </lineage>
</organism>
<keyword evidence="1" id="KW-0808">Transferase</keyword>
<dbReference type="Proteomes" id="UP001595818">
    <property type="component" value="Unassembled WGS sequence"/>
</dbReference>
<evidence type="ECO:0000313" key="1">
    <source>
        <dbReference type="EMBL" id="MFC4873981.1"/>
    </source>
</evidence>
<reference evidence="2" key="1">
    <citation type="journal article" date="2019" name="Int. J. Syst. Evol. Microbiol.">
        <title>The Global Catalogue of Microorganisms (GCM) 10K type strain sequencing project: providing services to taxonomists for standard genome sequencing and annotation.</title>
        <authorList>
            <consortium name="The Broad Institute Genomics Platform"/>
            <consortium name="The Broad Institute Genome Sequencing Center for Infectious Disease"/>
            <person name="Wu L."/>
            <person name="Ma J."/>
        </authorList>
    </citation>
    <scope>NUCLEOTIDE SEQUENCE [LARGE SCALE GENOMIC DNA]</scope>
    <source>
        <strain evidence="2">CGMCC 4.7466</strain>
    </source>
</reference>
<keyword evidence="2" id="KW-1185">Reference proteome</keyword>
<keyword evidence="1" id="KW-0489">Methyltransferase</keyword>
<dbReference type="Pfam" id="PF13578">
    <property type="entry name" value="Methyltransf_24"/>
    <property type="match status" value="1"/>
</dbReference>
<dbReference type="RefSeq" id="WP_377067384.1">
    <property type="nucleotide sequence ID" value="NZ_JBHSJJ010000014.1"/>
</dbReference>
<dbReference type="GO" id="GO:0032259">
    <property type="term" value="P:methylation"/>
    <property type="evidence" value="ECO:0007669"/>
    <property type="project" value="UniProtKB-KW"/>
</dbReference>
<name>A0ABV9T661_9BACT</name>
<sequence length="257" mass="29456">MFFHLWEYGKYFFLRESAYSLQSPFLYHLYTSLLNYRKKNKKGNPVLEERRRALRRSKEYVQIKDMGAGSRFLSGNRRKLSSITRYSSSPLKYSLLYQFLCRSTPAHMVVELGTSVGLNTAYLAEVTKGDLYTFEGAGSLVALARNLLDGKENIHFVEGDITGNLPLVLKKGLPVDFALLDANHTYEATLAYCQMIWPYLHAESIMVIGDIHWSSGMKKAWETVKDFSGVTLSLDFFECGVLFFNPSVQRGNRILYY</sequence>
<comment type="caution">
    <text evidence="1">The sequence shown here is derived from an EMBL/GenBank/DDBJ whole genome shotgun (WGS) entry which is preliminary data.</text>
</comment>
<dbReference type="GO" id="GO:0008168">
    <property type="term" value="F:methyltransferase activity"/>
    <property type="evidence" value="ECO:0007669"/>
    <property type="project" value="UniProtKB-KW"/>
</dbReference>
<accession>A0ABV9T661</accession>
<dbReference type="EC" id="2.1.1.-" evidence="1"/>
<protein>
    <submittedName>
        <fullName evidence="1">O-methyltransferase</fullName>
        <ecNumber evidence="1">2.1.1.-</ecNumber>
    </submittedName>
</protein>
<proteinExistence type="predicted"/>
<evidence type="ECO:0000313" key="2">
    <source>
        <dbReference type="Proteomes" id="UP001595818"/>
    </source>
</evidence>
<dbReference type="CDD" id="cd02440">
    <property type="entry name" value="AdoMet_MTases"/>
    <property type="match status" value="1"/>
</dbReference>
<dbReference type="Gene3D" id="3.40.50.150">
    <property type="entry name" value="Vaccinia Virus protein VP39"/>
    <property type="match status" value="1"/>
</dbReference>
<dbReference type="EMBL" id="JBHSJJ010000014">
    <property type="protein sequence ID" value="MFC4873981.1"/>
    <property type="molecule type" value="Genomic_DNA"/>
</dbReference>
<dbReference type="SUPFAM" id="SSF53335">
    <property type="entry name" value="S-adenosyl-L-methionine-dependent methyltransferases"/>
    <property type="match status" value="1"/>
</dbReference>
<dbReference type="InterPro" id="IPR029063">
    <property type="entry name" value="SAM-dependent_MTases_sf"/>
</dbReference>